<feature type="region of interest" description="Disordered" evidence="6">
    <location>
        <begin position="1206"/>
        <end position="1227"/>
    </location>
</feature>
<feature type="transmembrane region" description="Helical" evidence="7">
    <location>
        <begin position="53"/>
        <end position="73"/>
    </location>
</feature>
<feature type="transmembrane region" description="Helical" evidence="7">
    <location>
        <begin position="394"/>
        <end position="415"/>
    </location>
</feature>
<name>A0A2G5D2B6_AQUCA</name>
<feature type="transmembrane region" description="Helical" evidence="7">
    <location>
        <begin position="194"/>
        <end position="213"/>
    </location>
</feature>
<dbReference type="GO" id="GO:0009873">
    <property type="term" value="P:ethylene-activated signaling pathway"/>
    <property type="evidence" value="ECO:0007669"/>
    <property type="project" value="InterPro"/>
</dbReference>
<feature type="transmembrane region" description="Helical" evidence="7">
    <location>
        <begin position="325"/>
        <end position="342"/>
    </location>
</feature>
<dbReference type="FunCoup" id="A0A2G5D2B6">
    <property type="interactions" value="1961"/>
</dbReference>
<feature type="transmembrane region" description="Helical" evidence="7">
    <location>
        <begin position="354"/>
        <end position="374"/>
    </location>
</feature>
<protein>
    <recommendedName>
        <fullName evidence="10">Ethylene-insensitive protein 2</fullName>
    </recommendedName>
</protein>
<feature type="region of interest" description="Disordered" evidence="6">
    <location>
        <begin position="596"/>
        <end position="656"/>
    </location>
</feature>
<dbReference type="PIRSF" id="PIRSF037378">
    <property type="entry name" value="EIN2"/>
    <property type="match status" value="1"/>
</dbReference>
<feature type="transmembrane region" description="Helical" evidence="7">
    <location>
        <begin position="435"/>
        <end position="456"/>
    </location>
</feature>
<dbReference type="GO" id="GO:0015086">
    <property type="term" value="F:cadmium ion transmembrane transporter activity"/>
    <property type="evidence" value="ECO:0007669"/>
    <property type="project" value="TreeGrafter"/>
</dbReference>
<evidence type="ECO:0000256" key="3">
    <source>
        <dbReference type="ARBA" id="ARBA00022692"/>
    </source>
</evidence>
<evidence type="ECO:0008006" key="10">
    <source>
        <dbReference type="Google" id="ProtNLM"/>
    </source>
</evidence>
<evidence type="ECO:0000256" key="6">
    <source>
        <dbReference type="SAM" id="MobiDB-lite"/>
    </source>
</evidence>
<feature type="transmembrane region" description="Helical" evidence="7">
    <location>
        <begin position="94"/>
        <end position="116"/>
    </location>
</feature>
<feature type="transmembrane region" description="Helical" evidence="7">
    <location>
        <begin position="259"/>
        <end position="278"/>
    </location>
</feature>
<feature type="compositionally biased region" description="Polar residues" evidence="6">
    <location>
        <begin position="956"/>
        <end position="968"/>
    </location>
</feature>
<dbReference type="InterPro" id="IPR001046">
    <property type="entry name" value="NRAMP_fam"/>
</dbReference>
<dbReference type="GO" id="GO:0005384">
    <property type="term" value="F:manganese ion transmembrane transporter activity"/>
    <property type="evidence" value="ECO:0007669"/>
    <property type="project" value="TreeGrafter"/>
</dbReference>
<dbReference type="PANTHER" id="PTHR11706">
    <property type="entry name" value="SOLUTE CARRIER PROTEIN FAMILY 11 MEMBER"/>
    <property type="match status" value="1"/>
</dbReference>
<evidence type="ECO:0000256" key="4">
    <source>
        <dbReference type="ARBA" id="ARBA00022989"/>
    </source>
</evidence>
<keyword evidence="5 7" id="KW-0472">Membrane</keyword>
<evidence type="ECO:0000313" key="9">
    <source>
        <dbReference type="Proteomes" id="UP000230069"/>
    </source>
</evidence>
<organism evidence="8 9">
    <name type="scientific">Aquilegia coerulea</name>
    <name type="common">Rocky mountain columbine</name>
    <dbReference type="NCBI Taxonomy" id="218851"/>
    <lineage>
        <taxon>Eukaryota</taxon>
        <taxon>Viridiplantae</taxon>
        <taxon>Streptophyta</taxon>
        <taxon>Embryophyta</taxon>
        <taxon>Tracheophyta</taxon>
        <taxon>Spermatophyta</taxon>
        <taxon>Magnoliopsida</taxon>
        <taxon>Ranunculales</taxon>
        <taxon>Ranunculaceae</taxon>
        <taxon>Thalictroideae</taxon>
        <taxon>Aquilegia</taxon>
    </lineage>
</organism>
<feature type="transmembrane region" description="Helical" evidence="7">
    <location>
        <begin position="234"/>
        <end position="253"/>
    </location>
</feature>
<dbReference type="GO" id="GO:0005886">
    <property type="term" value="C:plasma membrane"/>
    <property type="evidence" value="ECO:0007669"/>
    <property type="project" value="TreeGrafter"/>
</dbReference>
<dbReference type="STRING" id="218851.A0A2G5D2B6"/>
<sequence>MEAVTSNDNLVFGMASRVFPAVSPMLLISMGYIDPGKWSAVVEGGARFGHDLVLLMFIFNCAAILCQYLAARISVVTGKNLAQICSEEYNKSTCIFLAIQAEVSVIVLDLTTILGIAHGLNLLFGLNLFTCLLFTATDAVLFPFLRTQLEKHKAEVIVGIAGLVLACYVFGVLLSQPEIPIVTTGMLTRLSGESVFALMGLLGANIMPHNFYVHSSIIQQQGPASGSKSALCHDHFFAILCVFSGIYLVNYVVMNSAATVFHGAGLVVLTFQDMLLLMDQVFRSPLALFVLILVMFLSSHITAITWNLGGQVVLHELLGINPPVWLHRAGIRMLVIFLSLYCTWNSESESAYQLLVFTQVLLAMLLPSSVIPLFRVASSRSIMGVHKISQLVEFLALTTLIGMLGLNIIFVVEMLFGHSDWVADFWWNTGSSLSLAYIVLLTTAFVSLVFMLWLAATPLNSATLRVDSQTWNWELQRSLPESYTEDKNDASGHKYQGEELLAAETALEKTVDTYSDNPIVEADFDLPEETRTSDQVFHSPPIEENHTCQKPLTCQPDATPTIELVPERIVDKEVFDTGVSKDDTLQEIEFVVPVEKSEEVEVDSQIEKDEDQGDIWEPDESYREASGPTSTSDGPGSFRSLSGKSDESGNGPGSLSRLSGLGRAARRQLAAILDEFWGQLYDFHGQATKEAKGKQLDVLFGLDLKPSTPLKVNPTTTSSSGYIPSMAERGAALPFLSNLYESPKQQRVASSLESPYGYQTGSTLWSTDRPYIDGYVQSSSYSIQDSGERRYSSLRLPPSSEGWDYQPATIHGYQLASYVSRITTDKNPDPLNTLLDSAAPKTPSFVPTSYRDPLNYALGQNAQSRVSTIKASSMLQNPVISRNSKLQAEKPYFLPPSYGPEDNTGSPACAKKYHSLPDISGLAVPRRDSHMTDRISRWNGPPGFGPSVSKTAYERSLQSNSGSRTGVSSAYDELSSSNIYRESFSLQPSMSLDTKSLWSRQPFEQLYGVAGKHRGLGDEMGSKPSSVLSRSDSRVDSETELLRSFRYCIMKLLKLEGCEWLFKQNGGTDEDLIDRVAASEKFHNESETRDINQVGQIGDSQFFSSDKKYGSTLKNQDTDIAKILVSSISYCGEGCIWRVDLILSFGVWCIHRILELSLMESRPELWGKYTYVLNRLQGILDPAFSKPRSPLPPCFCLQIPATNVKKASPPSPNGMLPPTAKPGKGKNTTASTVLEIIKDVEIAVSCRKGRTGTAAGDVAFPKGKENLASVLKRYKRRLSNKPVGTHDSVVGSRKVSLATSYV</sequence>
<dbReference type="Pfam" id="PF01566">
    <property type="entry name" value="Nramp"/>
    <property type="match status" value="1"/>
</dbReference>
<dbReference type="GO" id="GO:0034755">
    <property type="term" value="P:iron ion transmembrane transport"/>
    <property type="evidence" value="ECO:0007669"/>
    <property type="project" value="TreeGrafter"/>
</dbReference>
<feature type="compositionally biased region" description="Acidic residues" evidence="6">
    <location>
        <begin position="598"/>
        <end position="619"/>
    </location>
</feature>
<reference evidence="8 9" key="1">
    <citation type="submission" date="2017-09" db="EMBL/GenBank/DDBJ databases">
        <title>WGS assembly of Aquilegia coerulea Goldsmith.</title>
        <authorList>
            <person name="Hodges S."/>
            <person name="Kramer E."/>
            <person name="Nordborg M."/>
            <person name="Tomkins J."/>
            <person name="Borevitz J."/>
            <person name="Derieg N."/>
            <person name="Yan J."/>
            <person name="Mihaltcheva S."/>
            <person name="Hayes R.D."/>
            <person name="Rokhsar D."/>
        </authorList>
    </citation>
    <scope>NUCLEOTIDE SEQUENCE [LARGE SCALE GENOMIC DNA]</scope>
    <source>
        <strain evidence="9">cv. Goldsmith</strain>
    </source>
</reference>
<dbReference type="Proteomes" id="UP000230069">
    <property type="component" value="Unassembled WGS sequence"/>
</dbReference>
<evidence type="ECO:0000256" key="2">
    <source>
        <dbReference type="ARBA" id="ARBA00009965"/>
    </source>
</evidence>
<keyword evidence="9" id="KW-1185">Reference proteome</keyword>
<gene>
    <name evidence="8" type="ORF">AQUCO_03000134v1</name>
</gene>
<accession>A0A2G5D2B6</accession>
<evidence type="ECO:0000256" key="7">
    <source>
        <dbReference type="SAM" id="Phobius"/>
    </source>
</evidence>
<feature type="transmembrane region" description="Helical" evidence="7">
    <location>
        <begin position="12"/>
        <end position="33"/>
    </location>
</feature>
<dbReference type="OrthoDB" id="409173at2759"/>
<evidence type="ECO:0000313" key="8">
    <source>
        <dbReference type="EMBL" id="PIA37327.1"/>
    </source>
</evidence>
<dbReference type="PRINTS" id="PR00447">
    <property type="entry name" value="NATRESASSCMP"/>
</dbReference>
<feature type="transmembrane region" description="Helical" evidence="7">
    <location>
        <begin position="122"/>
        <end position="144"/>
    </location>
</feature>
<evidence type="ECO:0000256" key="1">
    <source>
        <dbReference type="ARBA" id="ARBA00004141"/>
    </source>
</evidence>
<feature type="compositionally biased region" description="Low complexity" evidence="6">
    <location>
        <begin position="626"/>
        <end position="637"/>
    </location>
</feature>
<feature type="region of interest" description="Disordered" evidence="6">
    <location>
        <begin position="932"/>
        <end position="968"/>
    </location>
</feature>
<evidence type="ECO:0000256" key="5">
    <source>
        <dbReference type="ARBA" id="ARBA00023136"/>
    </source>
</evidence>
<dbReference type="InParanoid" id="A0A2G5D2B6"/>
<feature type="transmembrane region" description="Helical" evidence="7">
    <location>
        <begin position="285"/>
        <end position="305"/>
    </location>
</feature>
<proteinExistence type="inferred from homology"/>
<keyword evidence="3 7" id="KW-0812">Transmembrane</keyword>
<dbReference type="InterPro" id="IPR017187">
    <property type="entry name" value="EIN2"/>
</dbReference>
<comment type="similarity">
    <text evidence="2">Belongs to the NRAMP (TC 2.A.55) family.</text>
</comment>
<dbReference type="EMBL" id="KZ305047">
    <property type="protein sequence ID" value="PIA37327.1"/>
    <property type="molecule type" value="Genomic_DNA"/>
</dbReference>
<comment type="subcellular location">
    <subcellularLocation>
        <location evidence="1">Membrane</location>
        <topology evidence="1">Multi-pass membrane protein</topology>
    </subcellularLocation>
</comment>
<dbReference type="PANTHER" id="PTHR11706:SF75">
    <property type="entry name" value="ETHYLENE-INSENSITIVE PROTEIN 2"/>
    <property type="match status" value="1"/>
</dbReference>
<feature type="transmembrane region" description="Helical" evidence="7">
    <location>
        <begin position="156"/>
        <end position="174"/>
    </location>
</feature>
<keyword evidence="4 7" id="KW-1133">Transmembrane helix</keyword>